<comment type="caution">
    <text evidence="1">The sequence shown here is derived from an EMBL/GenBank/DDBJ whole genome shotgun (WGS) entry which is preliminary data.</text>
</comment>
<dbReference type="Proteomes" id="UP000028623">
    <property type="component" value="Unassembled WGS sequence"/>
</dbReference>
<organism evidence="1 2">
    <name type="scientific">Epilithonimonas lactis</name>
    <dbReference type="NCBI Taxonomy" id="421072"/>
    <lineage>
        <taxon>Bacteria</taxon>
        <taxon>Pseudomonadati</taxon>
        <taxon>Bacteroidota</taxon>
        <taxon>Flavobacteriia</taxon>
        <taxon>Flavobacteriales</taxon>
        <taxon>Weeksellaceae</taxon>
        <taxon>Chryseobacterium group</taxon>
        <taxon>Epilithonimonas</taxon>
    </lineage>
</organism>
<dbReference type="AlphaFoldDB" id="A0A085BFV9"/>
<keyword evidence="2" id="KW-1185">Reference proteome</keyword>
<protein>
    <submittedName>
        <fullName evidence="1">Uncharacterized protein</fullName>
    </submittedName>
</protein>
<name>A0A085BFV9_9FLAO</name>
<evidence type="ECO:0000313" key="1">
    <source>
        <dbReference type="EMBL" id="KFC21354.1"/>
    </source>
</evidence>
<accession>A0A085BFV9</accession>
<evidence type="ECO:0000313" key="2">
    <source>
        <dbReference type="Proteomes" id="UP000028623"/>
    </source>
</evidence>
<proteinExistence type="predicted"/>
<gene>
    <name evidence="1" type="ORF">IO89_14295</name>
</gene>
<dbReference type="EMBL" id="JPLY01000004">
    <property type="protein sequence ID" value="KFC21354.1"/>
    <property type="molecule type" value="Genomic_DNA"/>
</dbReference>
<reference evidence="1 2" key="1">
    <citation type="submission" date="2014-07" db="EMBL/GenBank/DDBJ databases">
        <title>Epilithonimonas lactis LMG 22401 Genome.</title>
        <authorList>
            <person name="Pipes S.E."/>
            <person name="Stropko S.J."/>
        </authorList>
    </citation>
    <scope>NUCLEOTIDE SEQUENCE [LARGE SCALE GENOMIC DNA]</scope>
    <source>
        <strain evidence="1 2">LMG 24401</strain>
    </source>
</reference>
<sequence>MLILSAYVMYAQGNAKGNDHKIIDSNPIHTISGNGILNVGTNGKLSFSGAESNSDFEMTDSAIKAKKDGIYRFTLNTNLATTERKQKDLSYYVNLNGKEAFSKNQRDFPSNGEFYFQIQLKANDLITFNVKGSEEINSAKLQNTLKVEFTDPQLMRTEEE</sequence>